<comment type="caution">
    <text evidence="1">The sequence shown here is derived from an EMBL/GenBank/DDBJ whole genome shotgun (WGS) entry which is preliminary data.</text>
</comment>
<dbReference type="Proteomes" id="UP001199106">
    <property type="component" value="Unassembled WGS sequence"/>
</dbReference>
<dbReference type="PANTHER" id="PTHR38111:SF2">
    <property type="entry name" value="FINGER DOMAIN PROTEIN, PUTATIVE (AFU_ORTHOLOGUE AFUA_1G01560)-RELATED"/>
    <property type="match status" value="1"/>
</dbReference>
<dbReference type="PANTHER" id="PTHR38111">
    <property type="entry name" value="ZN(2)-C6 FUNGAL-TYPE DOMAIN-CONTAINING PROTEIN-RELATED"/>
    <property type="match status" value="1"/>
</dbReference>
<evidence type="ECO:0000313" key="1">
    <source>
        <dbReference type="EMBL" id="KAG9193391.1"/>
    </source>
</evidence>
<evidence type="ECO:0000313" key="2">
    <source>
        <dbReference type="Proteomes" id="UP001199106"/>
    </source>
</evidence>
<proteinExistence type="predicted"/>
<dbReference type="InterPro" id="IPR053178">
    <property type="entry name" value="Osmoadaptation_assoc"/>
</dbReference>
<name>A0AAD4IEQ1_9PLEO</name>
<dbReference type="AlphaFoldDB" id="A0AAD4IEQ1"/>
<gene>
    <name evidence="1" type="ORF">G6011_03426</name>
</gene>
<protein>
    <submittedName>
        <fullName evidence="1">Uncharacterized protein</fullName>
    </submittedName>
</protein>
<organism evidence="1 2">
    <name type="scientific">Alternaria panax</name>
    <dbReference type="NCBI Taxonomy" id="48097"/>
    <lineage>
        <taxon>Eukaryota</taxon>
        <taxon>Fungi</taxon>
        <taxon>Dikarya</taxon>
        <taxon>Ascomycota</taxon>
        <taxon>Pezizomycotina</taxon>
        <taxon>Dothideomycetes</taxon>
        <taxon>Pleosporomycetidae</taxon>
        <taxon>Pleosporales</taxon>
        <taxon>Pleosporineae</taxon>
        <taxon>Pleosporaceae</taxon>
        <taxon>Alternaria</taxon>
        <taxon>Alternaria sect. Panax</taxon>
    </lineage>
</organism>
<sequence>MTNQSYLALCTTYFGIKRQDRAITQFGFKRYSQALGSVHSALEEPMFSSSFDLLEAVMVMSLIEFLISDGENGWIKHARGLERLFELRGPEAMASLPCLMILEKTRPSLIFAGLVLRKPTIMSKTGWKRDPWCLHSERIDSLKLLFDIVADCPELLVLRDELSSCPDEETKINVAQHLSGDLDRVIASLDAWGQRFASDPSHTPDEVPASRTAPLIEDEYGTLSPAWSTAFRYQSLYHANAMAMYNAAIILALGFSDSINVNLGPPFEHRIRHERMSAAALFICRSVDYHQQETWGEQGSFALLFPLRMAYDGLSEREPAVGAWLQSVMHDISAGRQGLWRSAKSLLNIGRQSSVKQGSSNATSQRW</sequence>
<dbReference type="EMBL" id="JAANER010000002">
    <property type="protein sequence ID" value="KAG9193391.1"/>
    <property type="molecule type" value="Genomic_DNA"/>
</dbReference>
<keyword evidence="2" id="KW-1185">Reference proteome</keyword>
<accession>A0AAD4IEQ1</accession>
<reference evidence="1" key="1">
    <citation type="submission" date="2021-07" db="EMBL/GenBank/DDBJ databases">
        <title>Genome Resource of American Ginseng Black Spot Pathogen Alternaria panax.</title>
        <authorList>
            <person name="Qiu C."/>
            <person name="Wang W."/>
            <person name="Liu Z."/>
        </authorList>
    </citation>
    <scope>NUCLEOTIDE SEQUENCE</scope>
    <source>
        <strain evidence="1">BNCC115425</strain>
    </source>
</reference>